<dbReference type="GO" id="GO:0000976">
    <property type="term" value="F:transcription cis-regulatory region binding"/>
    <property type="evidence" value="ECO:0007669"/>
    <property type="project" value="TreeGrafter"/>
</dbReference>
<evidence type="ECO:0000259" key="6">
    <source>
        <dbReference type="PROSITE" id="PS50977"/>
    </source>
</evidence>
<dbReference type="EMBL" id="CP029159">
    <property type="protein sequence ID" value="QKM66873.1"/>
    <property type="molecule type" value="Genomic_DNA"/>
</dbReference>
<keyword evidence="2 4" id="KW-0238">DNA-binding</keyword>
<feature type="domain" description="HTH tetR-type" evidence="6">
    <location>
        <begin position="33"/>
        <end position="93"/>
    </location>
</feature>
<feature type="DNA-binding region" description="H-T-H motif" evidence="4">
    <location>
        <begin position="56"/>
        <end position="75"/>
    </location>
</feature>
<evidence type="ECO:0000313" key="8">
    <source>
        <dbReference type="Proteomes" id="UP000005940"/>
    </source>
</evidence>
<dbReference type="PROSITE" id="PS50977">
    <property type="entry name" value="HTH_TETR_2"/>
    <property type="match status" value="1"/>
</dbReference>
<evidence type="ECO:0000256" key="3">
    <source>
        <dbReference type="ARBA" id="ARBA00023163"/>
    </source>
</evidence>
<dbReference type="Pfam" id="PF00440">
    <property type="entry name" value="TetR_N"/>
    <property type="match status" value="1"/>
</dbReference>
<dbReference type="PANTHER" id="PTHR30055:SF151">
    <property type="entry name" value="TRANSCRIPTIONAL REGULATORY PROTEIN"/>
    <property type="match status" value="1"/>
</dbReference>
<dbReference type="InterPro" id="IPR050109">
    <property type="entry name" value="HTH-type_TetR-like_transc_reg"/>
</dbReference>
<evidence type="ECO:0000256" key="5">
    <source>
        <dbReference type="SAM" id="MobiDB-lite"/>
    </source>
</evidence>
<evidence type="ECO:0000256" key="4">
    <source>
        <dbReference type="PROSITE-ProRule" id="PRU00335"/>
    </source>
</evidence>
<dbReference type="AlphaFoldDB" id="A0A7G3U8Y1"/>
<sequence>MSTSRKSKESRARTLEALWGDDPGRSSRGPKRGLSVEKIASTAIAIADAEGLDGISMQQVAGRLGYTAMSLYRYVPGKEQLVDIVYDRAIGPPPGRAETGIPADGPADGPVDGPDWRAGVYHWVRSILKVYDRHPWLLDVTISTPPLGPNQLGWLEALLQELSDIGLADDEMLHLAMFVAGAVRDLARTSLELAQAPDRTGVSVEEMGENYARAMRELMDGSRFPALSRLVVSGVFEPGDTAYNDIAPSLDFGLRRLLDGVESHVRSAGGAVDV</sequence>
<dbReference type="InterPro" id="IPR001647">
    <property type="entry name" value="HTH_TetR"/>
</dbReference>
<proteinExistence type="predicted"/>
<reference evidence="7 8" key="1">
    <citation type="journal article" date="2012" name="J. Bacteriol.">
        <title>Draft genome of Streptomyces tsukubaensis NRRL 18488, the producer of the clinically important immunosuppressant tacrolimus (FK506).</title>
        <authorList>
            <person name="Barreiro C."/>
            <person name="Prieto C."/>
            <person name="Sola-Landa A."/>
            <person name="Solera E."/>
            <person name="Martinez-Castro M."/>
            <person name="Perez-Redondo R."/>
            <person name="Garcia-Estrada C."/>
            <person name="Aparicio J.F."/>
            <person name="Fernandez-Martinez L.T."/>
            <person name="Santos-Aberturas J."/>
            <person name="Salehi-Najafabadi Z."/>
            <person name="Rodriguez-Garcia A."/>
            <person name="Tauch A."/>
            <person name="Martin J.F."/>
        </authorList>
    </citation>
    <scope>NUCLEOTIDE SEQUENCE [LARGE SCALE GENOMIC DNA]</scope>
    <source>
        <strain evidence="8">DSM 42081 / NBRC 108919 / NRRL 18488 / 9993</strain>
    </source>
</reference>
<feature type="region of interest" description="Disordered" evidence="5">
    <location>
        <begin position="1"/>
        <end position="33"/>
    </location>
</feature>
<gene>
    <name evidence="7" type="ORF">STSU_006490</name>
</gene>
<dbReference type="InterPro" id="IPR009057">
    <property type="entry name" value="Homeodomain-like_sf"/>
</dbReference>
<protein>
    <submittedName>
        <fullName evidence="7">TetR/AcrR family transcriptional regulator</fullName>
    </submittedName>
</protein>
<dbReference type="Pfam" id="PF02909">
    <property type="entry name" value="TetR_C_1"/>
    <property type="match status" value="1"/>
</dbReference>
<keyword evidence="1" id="KW-0805">Transcription regulation</keyword>
<feature type="compositionally biased region" description="Basic and acidic residues" evidence="5">
    <location>
        <begin position="1"/>
        <end position="14"/>
    </location>
</feature>
<accession>A0A7G3U8Y1</accession>
<name>A0A7G3U8Y1_STRT9</name>
<evidence type="ECO:0000256" key="2">
    <source>
        <dbReference type="ARBA" id="ARBA00023125"/>
    </source>
</evidence>
<keyword evidence="8" id="KW-1185">Reference proteome</keyword>
<dbReference type="PANTHER" id="PTHR30055">
    <property type="entry name" value="HTH-TYPE TRANSCRIPTIONAL REGULATOR RUTR"/>
    <property type="match status" value="1"/>
</dbReference>
<organism evidence="7 8">
    <name type="scientific">Streptomyces tsukubensis (strain DSM 42081 / NBRC 108919 / NRRL 18488 / 9993)</name>
    <dbReference type="NCBI Taxonomy" id="1114943"/>
    <lineage>
        <taxon>Bacteria</taxon>
        <taxon>Bacillati</taxon>
        <taxon>Actinomycetota</taxon>
        <taxon>Actinomycetes</taxon>
        <taxon>Kitasatosporales</taxon>
        <taxon>Streptomycetaceae</taxon>
        <taxon>Streptomyces</taxon>
    </lineage>
</organism>
<dbReference type="RefSeq" id="WP_040913755.1">
    <property type="nucleotide sequence ID" value="NZ_CP029159.1"/>
</dbReference>
<dbReference type="InterPro" id="IPR036271">
    <property type="entry name" value="Tet_transcr_reg_TetR-rel_C_sf"/>
</dbReference>
<dbReference type="Gene3D" id="1.10.10.60">
    <property type="entry name" value="Homeodomain-like"/>
    <property type="match status" value="1"/>
</dbReference>
<dbReference type="GO" id="GO:0045892">
    <property type="term" value="P:negative regulation of DNA-templated transcription"/>
    <property type="evidence" value="ECO:0007669"/>
    <property type="project" value="InterPro"/>
</dbReference>
<dbReference type="Gene3D" id="1.10.357.10">
    <property type="entry name" value="Tetracycline Repressor, domain 2"/>
    <property type="match status" value="1"/>
</dbReference>
<dbReference type="Proteomes" id="UP000005940">
    <property type="component" value="Chromosome"/>
</dbReference>
<dbReference type="SUPFAM" id="SSF48498">
    <property type="entry name" value="Tetracyclin repressor-like, C-terminal domain"/>
    <property type="match status" value="1"/>
</dbReference>
<evidence type="ECO:0000313" key="7">
    <source>
        <dbReference type="EMBL" id="QKM66873.1"/>
    </source>
</evidence>
<dbReference type="SUPFAM" id="SSF46689">
    <property type="entry name" value="Homeodomain-like"/>
    <property type="match status" value="1"/>
</dbReference>
<evidence type="ECO:0000256" key="1">
    <source>
        <dbReference type="ARBA" id="ARBA00023015"/>
    </source>
</evidence>
<dbReference type="InterPro" id="IPR004111">
    <property type="entry name" value="Repressor_TetR_C"/>
</dbReference>
<keyword evidence="3" id="KW-0804">Transcription</keyword>
<dbReference type="GO" id="GO:0003700">
    <property type="term" value="F:DNA-binding transcription factor activity"/>
    <property type="evidence" value="ECO:0007669"/>
    <property type="project" value="TreeGrafter"/>
</dbReference>